<dbReference type="Pfam" id="PF01933">
    <property type="entry name" value="CofD"/>
    <property type="match status" value="1"/>
</dbReference>
<dbReference type="InterPro" id="IPR002882">
    <property type="entry name" value="CofD"/>
</dbReference>
<dbReference type="PANTHER" id="PTHR30135:SF3">
    <property type="entry name" value="GLUCONEOGENESIS FACTOR-RELATED"/>
    <property type="match status" value="1"/>
</dbReference>
<proteinExistence type="predicted"/>
<evidence type="ECO:0000313" key="4">
    <source>
        <dbReference type="Proteomes" id="UP000502706"/>
    </source>
</evidence>
<gene>
    <name evidence="3" type="ORF">GBA65_06600</name>
</gene>
<dbReference type="InterPro" id="IPR038136">
    <property type="entry name" value="CofD-like_dom_sf"/>
</dbReference>
<dbReference type="PANTHER" id="PTHR30135">
    <property type="entry name" value="UNCHARACTERIZED PROTEIN YVCK-RELATED"/>
    <property type="match status" value="1"/>
</dbReference>
<reference evidence="3 4" key="1">
    <citation type="submission" date="2019-10" db="EMBL/GenBank/DDBJ databases">
        <title>Rubrobacter sp nov SCSIO 52915 isolated from a deep-sea sediment in the South China Sea.</title>
        <authorList>
            <person name="Chen R.W."/>
        </authorList>
    </citation>
    <scope>NUCLEOTIDE SEQUENCE [LARGE SCALE GENOMIC DNA]</scope>
    <source>
        <strain evidence="3 4">SCSIO 52915</strain>
    </source>
</reference>
<dbReference type="AlphaFoldDB" id="A0A6G8PVK3"/>
<dbReference type="Gene3D" id="3.40.50.10680">
    <property type="entry name" value="CofD-like domains"/>
    <property type="match status" value="1"/>
</dbReference>
<organism evidence="3 4">
    <name type="scientific">Rubrobacter marinus</name>
    <dbReference type="NCBI Taxonomy" id="2653852"/>
    <lineage>
        <taxon>Bacteria</taxon>
        <taxon>Bacillati</taxon>
        <taxon>Actinomycetota</taxon>
        <taxon>Rubrobacteria</taxon>
        <taxon>Rubrobacterales</taxon>
        <taxon>Rubrobacteraceae</taxon>
        <taxon>Rubrobacter</taxon>
    </lineage>
</organism>
<dbReference type="SUPFAM" id="SSF142338">
    <property type="entry name" value="CofD-like"/>
    <property type="match status" value="1"/>
</dbReference>
<name>A0A6G8PVK3_9ACTN</name>
<keyword evidence="1" id="KW-0963">Cytoplasm</keyword>
<dbReference type="KEGG" id="rmar:GBA65_06600"/>
<feature type="compositionally biased region" description="Basic and acidic residues" evidence="2">
    <location>
        <begin position="37"/>
        <end position="49"/>
    </location>
</feature>
<evidence type="ECO:0000256" key="2">
    <source>
        <dbReference type="SAM" id="MobiDB-lite"/>
    </source>
</evidence>
<accession>A0A6G8PVK3</accession>
<dbReference type="EMBL" id="CP045121">
    <property type="protein sequence ID" value="QIN78232.1"/>
    <property type="molecule type" value="Genomic_DNA"/>
</dbReference>
<keyword evidence="4" id="KW-1185">Reference proteome</keyword>
<dbReference type="Proteomes" id="UP000502706">
    <property type="component" value="Chromosome"/>
</dbReference>
<dbReference type="InterPro" id="IPR010119">
    <property type="entry name" value="Gluconeogen_factor"/>
</dbReference>
<dbReference type="GO" id="GO:0043743">
    <property type="term" value="F:LPPG:FO 2-phospho-L-lactate transferase activity"/>
    <property type="evidence" value="ECO:0007669"/>
    <property type="project" value="InterPro"/>
</dbReference>
<sequence>MRPSRGGRGRAELGELVYEHDPLPARRRRPGGAGVVRRPDLVRRERDDAAGETDGYAVSDHLRAIHAHAGPVVTDVLVHAGALSDELVRRYEAEGASPVAVDGEKVRAMGVRVREADLISREAAARLSLRHDADRLAEEVREVALVRL</sequence>
<evidence type="ECO:0000313" key="3">
    <source>
        <dbReference type="EMBL" id="QIN78232.1"/>
    </source>
</evidence>
<evidence type="ECO:0000256" key="1">
    <source>
        <dbReference type="ARBA" id="ARBA00022490"/>
    </source>
</evidence>
<feature type="region of interest" description="Disordered" evidence="2">
    <location>
        <begin position="22"/>
        <end position="53"/>
    </location>
</feature>
<protein>
    <submittedName>
        <fullName evidence="3">Uncharacterized protein</fullName>
    </submittedName>
</protein>